<gene>
    <name evidence="14" type="ORF">KFL_001880130</name>
</gene>
<dbReference type="EC" id="1.17.1.8" evidence="9"/>
<organism evidence="14 15">
    <name type="scientific">Klebsormidium nitens</name>
    <name type="common">Green alga</name>
    <name type="synonym">Ulothrix nitens</name>
    <dbReference type="NCBI Taxonomy" id="105231"/>
    <lineage>
        <taxon>Eukaryota</taxon>
        <taxon>Viridiplantae</taxon>
        <taxon>Streptophyta</taxon>
        <taxon>Klebsormidiophyceae</taxon>
        <taxon>Klebsormidiales</taxon>
        <taxon>Klebsormidiaceae</taxon>
        <taxon>Klebsormidium</taxon>
    </lineage>
</organism>
<dbReference type="Pfam" id="PF05173">
    <property type="entry name" value="DapB_C"/>
    <property type="match status" value="1"/>
</dbReference>
<dbReference type="PANTHER" id="PTHR20836">
    <property type="entry name" value="DIHYDRODIPICOLINATE REDUCTASE"/>
    <property type="match status" value="1"/>
</dbReference>
<dbReference type="NCBIfam" id="TIGR02130">
    <property type="entry name" value="dapB_plant"/>
    <property type="match status" value="1"/>
</dbReference>
<dbReference type="FunFam" id="3.40.50.720:FF:000264">
    <property type="entry name" value="4-hydroxy-tetrahydrodipicolinate reductase 2 chloroplastic"/>
    <property type="match status" value="1"/>
</dbReference>
<dbReference type="PIRSF" id="PIRSF000161">
    <property type="entry name" value="DHPR"/>
    <property type="match status" value="1"/>
</dbReference>
<comment type="similarity">
    <text evidence="1">Belongs to the DapB family.</text>
</comment>
<keyword evidence="4" id="KW-0220">Diaminopimelate biosynthesis</keyword>
<sequence length="297" mass="31806">MAAIQAENAASASATENAPTSSISVMVNDCSGKMGHAVAEAAVAAGLNLVPLAITGPKMGNSRVACGGVAVQIIGAEERDSVFDRVLNEYPNVIVVDYTLPAAVNSNAEYYISRGVPFVMGTTGGDRTKLIDTVKKAGTYAVIAPQMGKQVVAFQAAMDIMAQNFPGAFAGYTLKVTESHQSSKVDTSGTAKAIVEYFQKLGVKFNVDEIERVRDPSEQVRRMHVPEDYLGGHAFHTYKLLSPDGTVAFEFQHNVMGRSIYAQGTVDAVLFLAKKVREGADQKLYNMIDVLKEGSMR</sequence>
<evidence type="ECO:0000256" key="7">
    <source>
        <dbReference type="ARBA" id="ARBA00023154"/>
    </source>
</evidence>
<keyword evidence="3" id="KW-0521">NADP</keyword>
<keyword evidence="6" id="KW-0520">NAD</keyword>
<evidence type="ECO:0000259" key="12">
    <source>
        <dbReference type="Pfam" id="PF01113"/>
    </source>
</evidence>
<keyword evidence="7" id="KW-0457">Lysine biosynthesis</keyword>
<name>A0A1Y1I4R7_KLENI</name>
<protein>
    <recommendedName>
        <fullName evidence="9">4-hydroxy-tetrahydrodipicolinate reductase</fullName>
        <ecNumber evidence="9">1.17.1.8</ecNumber>
    </recommendedName>
</protein>
<dbReference type="GO" id="GO:0008839">
    <property type="term" value="F:4-hydroxy-tetrahydrodipicolinate reductase"/>
    <property type="evidence" value="ECO:0000318"/>
    <property type="project" value="GO_Central"/>
</dbReference>
<dbReference type="Gene3D" id="3.40.50.720">
    <property type="entry name" value="NAD(P)-binding Rossmann-like Domain"/>
    <property type="match status" value="1"/>
</dbReference>
<proteinExistence type="inferred from homology"/>
<evidence type="ECO:0000256" key="2">
    <source>
        <dbReference type="ARBA" id="ARBA00022605"/>
    </source>
</evidence>
<dbReference type="Gene3D" id="3.30.360.10">
    <property type="entry name" value="Dihydrodipicolinate Reductase, domain 2"/>
    <property type="match status" value="1"/>
</dbReference>
<evidence type="ECO:0000256" key="8">
    <source>
        <dbReference type="ARBA" id="ARBA00037922"/>
    </source>
</evidence>
<dbReference type="GO" id="GO:0009570">
    <property type="term" value="C:chloroplast stroma"/>
    <property type="evidence" value="ECO:0000318"/>
    <property type="project" value="GO_Central"/>
</dbReference>
<comment type="pathway">
    <text evidence="8">Amino-acid biosynthesis; L-lysine biosynthesis via DAP pathway; (S)-tetrahydrodipicolinate from L-aspartate: step 4/4.</text>
</comment>
<reference evidence="14 15" key="1">
    <citation type="journal article" date="2014" name="Nat. Commun.">
        <title>Klebsormidium flaccidum genome reveals primary factors for plant terrestrial adaptation.</title>
        <authorList>
            <person name="Hori K."/>
            <person name="Maruyama F."/>
            <person name="Fujisawa T."/>
            <person name="Togashi T."/>
            <person name="Yamamoto N."/>
            <person name="Seo M."/>
            <person name="Sato S."/>
            <person name="Yamada T."/>
            <person name="Mori H."/>
            <person name="Tajima N."/>
            <person name="Moriyama T."/>
            <person name="Ikeuchi M."/>
            <person name="Watanabe M."/>
            <person name="Wada H."/>
            <person name="Kobayashi K."/>
            <person name="Saito M."/>
            <person name="Masuda T."/>
            <person name="Sasaki-Sekimoto Y."/>
            <person name="Mashiguchi K."/>
            <person name="Awai K."/>
            <person name="Shimojima M."/>
            <person name="Masuda S."/>
            <person name="Iwai M."/>
            <person name="Nobusawa T."/>
            <person name="Narise T."/>
            <person name="Kondo S."/>
            <person name="Saito H."/>
            <person name="Sato R."/>
            <person name="Murakawa M."/>
            <person name="Ihara Y."/>
            <person name="Oshima-Yamada Y."/>
            <person name="Ohtaka K."/>
            <person name="Satoh M."/>
            <person name="Sonobe K."/>
            <person name="Ishii M."/>
            <person name="Ohtani R."/>
            <person name="Kanamori-Sato M."/>
            <person name="Honoki R."/>
            <person name="Miyazaki D."/>
            <person name="Mochizuki H."/>
            <person name="Umetsu J."/>
            <person name="Higashi K."/>
            <person name="Shibata D."/>
            <person name="Kamiya Y."/>
            <person name="Sato N."/>
            <person name="Nakamura Y."/>
            <person name="Tabata S."/>
            <person name="Ida S."/>
            <person name="Kurokawa K."/>
            <person name="Ohta H."/>
        </authorList>
    </citation>
    <scope>NUCLEOTIDE SEQUENCE [LARGE SCALE GENOMIC DNA]</scope>
    <source>
        <strain evidence="14 15">NIES-2285</strain>
    </source>
</reference>
<dbReference type="GO" id="GO:0070402">
    <property type="term" value="F:NADPH binding"/>
    <property type="evidence" value="ECO:0007669"/>
    <property type="project" value="InterPro"/>
</dbReference>
<evidence type="ECO:0000256" key="9">
    <source>
        <dbReference type="ARBA" id="ARBA00038983"/>
    </source>
</evidence>
<dbReference type="InterPro" id="IPR000846">
    <property type="entry name" value="DapB_N"/>
</dbReference>
<evidence type="ECO:0000256" key="11">
    <source>
        <dbReference type="ARBA" id="ARBA00049396"/>
    </source>
</evidence>
<evidence type="ECO:0000259" key="13">
    <source>
        <dbReference type="Pfam" id="PF05173"/>
    </source>
</evidence>
<evidence type="ECO:0000256" key="10">
    <source>
        <dbReference type="ARBA" id="ARBA00049080"/>
    </source>
</evidence>
<dbReference type="PANTHER" id="PTHR20836:SF0">
    <property type="entry name" value="4-HYDROXY-TETRAHYDRODIPICOLINATE REDUCTASE 1, CHLOROPLASTIC-RELATED"/>
    <property type="match status" value="1"/>
</dbReference>
<dbReference type="AlphaFoldDB" id="A0A1Y1I4R7"/>
<feature type="domain" description="Dihydrodipicolinate reductase N-terminal" evidence="12">
    <location>
        <begin position="23"/>
        <end position="147"/>
    </location>
</feature>
<evidence type="ECO:0000256" key="1">
    <source>
        <dbReference type="ARBA" id="ARBA00006642"/>
    </source>
</evidence>
<feature type="domain" description="Dihydrodipicolinate reductase C-terminal" evidence="13">
    <location>
        <begin position="151"/>
        <end position="291"/>
    </location>
</feature>
<dbReference type="Pfam" id="PF01113">
    <property type="entry name" value="DapB_N"/>
    <property type="match status" value="1"/>
</dbReference>
<evidence type="ECO:0000313" key="15">
    <source>
        <dbReference type="Proteomes" id="UP000054558"/>
    </source>
</evidence>
<dbReference type="Proteomes" id="UP000054558">
    <property type="component" value="Unassembled WGS sequence"/>
</dbReference>
<dbReference type="InterPro" id="IPR036291">
    <property type="entry name" value="NAD(P)-bd_dom_sf"/>
</dbReference>
<evidence type="ECO:0000256" key="5">
    <source>
        <dbReference type="ARBA" id="ARBA00023002"/>
    </source>
</evidence>
<dbReference type="InterPro" id="IPR011859">
    <property type="entry name" value="Dihydrodipicolinate_Rdtase_pln"/>
</dbReference>
<dbReference type="STRING" id="105231.A0A1Y1I4R7"/>
<dbReference type="OMA" id="GKQIVAM"/>
<evidence type="ECO:0000256" key="3">
    <source>
        <dbReference type="ARBA" id="ARBA00022857"/>
    </source>
</evidence>
<keyword evidence="5" id="KW-0560">Oxidoreductase</keyword>
<keyword evidence="15" id="KW-1185">Reference proteome</keyword>
<comment type="catalytic activity">
    <reaction evidence="11">
        <text>(S)-2,3,4,5-tetrahydrodipicolinate + NAD(+) + H2O = (2S,4S)-4-hydroxy-2,3,4,5-tetrahydrodipicolinate + NADH + H(+)</text>
        <dbReference type="Rhea" id="RHEA:35323"/>
        <dbReference type="ChEBI" id="CHEBI:15377"/>
        <dbReference type="ChEBI" id="CHEBI:15378"/>
        <dbReference type="ChEBI" id="CHEBI:16845"/>
        <dbReference type="ChEBI" id="CHEBI:57540"/>
        <dbReference type="ChEBI" id="CHEBI:57945"/>
        <dbReference type="ChEBI" id="CHEBI:67139"/>
        <dbReference type="EC" id="1.17.1.8"/>
    </reaction>
</comment>
<dbReference type="GO" id="GO:0009089">
    <property type="term" value="P:lysine biosynthetic process via diaminopimelate"/>
    <property type="evidence" value="ECO:0007669"/>
    <property type="project" value="InterPro"/>
</dbReference>
<dbReference type="EMBL" id="DF237137">
    <property type="protein sequence ID" value="GAQ84419.1"/>
    <property type="molecule type" value="Genomic_DNA"/>
</dbReference>
<dbReference type="SUPFAM" id="SSF51735">
    <property type="entry name" value="NAD(P)-binding Rossmann-fold domains"/>
    <property type="match status" value="1"/>
</dbReference>
<evidence type="ECO:0000256" key="6">
    <source>
        <dbReference type="ARBA" id="ARBA00023027"/>
    </source>
</evidence>
<accession>A0A1Y1I4R7</accession>
<evidence type="ECO:0000313" key="14">
    <source>
        <dbReference type="EMBL" id="GAQ84419.1"/>
    </source>
</evidence>
<evidence type="ECO:0000256" key="4">
    <source>
        <dbReference type="ARBA" id="ARBA00022915"/>
    </source>
</evidence>
<dbReference type="InterPro" id="IPR022663">
    <property type="entry name" value="DapB_C"/>
</dbReference>
<dbReference type="InterPro" id="IPR023940">
    <property type="entry name" value="DHDPR_bac"/>
</dbReference>
<dbReference type="GO" id="GO:0019877">
    <property type="term" value="P:diaminopimelate biosynthetic process"/>
    <property type="evidence" value="ECO:0000318"/>
    <property type="project" value="GO_Central"/>
</dbReference>
<comment type="catalytic activity">
    <reaction evidence="10">
        <text>(S)-2,3,4,5-tetrahydrodipicolinate + NADP(+) + H2O = (2S,4S)-4-hydroxy-2,3,4,5-tetrahydrodipicolinate + NADPH + H(+)</text>
        <dbReference type="Rhea" id="RHEA:35331"/>
        <dbReference type="ChEBI" id="CHEBI:15377"/>
        <dbReference type="ChEBI" id="CHEBI:15378"/>
        <dbReference type="ChEBI" id="CHEBI:16845"/>
        <dbReference type="ChEBI" id="CHEBI:57783"/>
        <dbReference type="ChEBI" id="CHEBI:58349"/>
        <dbReference type="ChEBI" id="CHEBI:67139"/>
        <dbReference type="EC" id="1.17.1.8"/>
    </reaction>
</comment>
<dbReference type="OrthoDB" id="10259487at2759"/>
<keyword evidence="2" id="KW-0028">Amino-acid biosynthesis</keyword>